<organism evidence="1 2">
    <name type="scientific">Phytophthora cactorum</name>
    <dbReference type="NCBI Taxonomy" id="29920"/>
    <lineage>
        <taxon>Eukaryota</taxon>
        <taxon>Sar</taxon>
        <taxon>Stramenopiles</taxon>
        <taxon>Oomycota</taxon>
        <taxon>Peronosporomycetes</taxon>
        <taxon>Peronosporales</taxon>
        <taxon>Peronosporaceae</taxon>
        <taxon>Phytophthora</taxon>
    </lineage>
</organism>
<gene>
    <name evidence="1" type="ORF">JG687_00017326</name>
</gene>
<comment type="caution">
    <text evidence="1">The sequence shown here is derived from an EMBL/GenBank/DDBJ whole genome shotgun (WGS) entry which is preliminary data.</text>
</comment>
<accession>A0A8T1TPL9</accession>
<evidence type="ECO:0000313" key="1">
    <source>
        <dbReference type="EMBL" id="KAG6945389.1"/>
    </source>
</evidence>
<dbReference type="AlphaFoldDB" id="A0A8T1TPL9"/>
<dbReference type="Proteomes" id="UP000688947">
    <property type="component" value="Unassembled WGS sequence"/>
</dbReference>
<evidence type="ECO:0000313" key="2">
    <source>
        <dbReference type="Proteomes" id="UP000688947"/>
    </source>
</evidence>
<dbReference type="EMBL" id="JAENGZ010001982">
    <property type="protein sequence ID" value="KAG6945389.1"/>
    <property type="molecule type" value="Genomic_DNA"/>
</dbReference>
<protein>
    <submittedName>
        <fullName evidence="1">Uncharacterized protein</fullName>
    </submittedName>
</protein>
<sequence>MKQLERDIFRQCSGGLNTAGRAQRKRWTPQRAMVTSGMCSGCTSIAPMDARP</sequence>
<reference evidence="1" key="1">
    <citation type="submission" date="2021-01" db="EMBL/GenBank/DDBJ databases">
        <title>Phytophthora aleatoria, a newly-described species from Pinus radiata is distinct from Phytophthora cactorum isolates based on comparative genomics.</title>
        <authorList>
            <person name="Mcdougal R."/>
            <person name="Panda P."/>
            <person name="Williams N."/>
            <person name="Studholme D.J."/>
        </authorList>
    </citation>
    <scope>NUCLEOTIDE SEQUENCE</scope>
    <source>
        <strain evidence="1">NZFS 3830</strain>
    </source>
</reference>
<proteinExistence type="predicted"/>
<name>A0A8T1TPL9_9STRA</name>